<dbReference type="InterPro" id="IPR036291">
    <property type="entry name" value="NAD(P)-bd_dom_sf"/>
</dbReference>
<dbReference type="InterPro" id="IPR001509">
    <property type="entry name" value="Epimerase_deHydtase"/>
</dbReference>
<feature type="region of interest" description="Disordered" evidence="1">
    <location>
        <begin position="307"/>
        <end position="334"/>
    </location>
</feature>
<proteinExistence type="predicted"/>
<feature type="domain" description="NAD-dependent epimerase/dehydratase" evidence="2">
    <location>
        <begin position="1"/>
        <end position="233"/>
    </location>
</feature>
<dbReference type="AlphaFoldDB" id="D6MSV4"/>
<dbReference type="SUPFAM" id="SSF51735">
    <property type="entry name" value="NAD(P)-binding Rossmann-fold domains"/>
    <property type="match status" value="1"/>
</dbReference>
<sequence length="334" mass="35163">MVLGGTGYVGRHVCEAFAGLGHDVLAVGRDPTKAAPGVPFAALGQPEELYDLLPAAGPQVVVNAAGGVWEVSDEEMVGANVSLVEHLLAATGRLGDRPRLVHLGSAHEYGATPHGAGTSESVPTRPLTAYGRAKLRATRLVCDAFDSGQLDGTVLRLSNVLGPTAPRTSLLGAVVARLREAEESGRPAVLTLNAPRAYRDFVDARDVTAAVVAAAAGPARPASRPAPRVVNVGGGDPVPVRLVMERLIDISGAPAEIVEQAPAELTRDNGDWQQLDISTARDTLGWVPRRTLAQSLVWAWEAGRPRPLPAHRARAGFERESSPLRHSPQDEEGH</sequence>
<dbReference type="Gene3D" id="3.40.50.720">
    <property type="entry name" value="NAD(P)-binding Rossmann-like Domain"/>
    <property type="match status" value="1"/>
</dbReference>
<dbReference type="PANTHER" id="PTHR43245:SF13">
    <property type="entry name" value="UDP-D-APIOSE_UDP-D-XYLOSE SYNTHASE 2"/>
    <property type="match status" value="1"/>
</dbReference>
<feature type="compositionally biased region" description="Basic and acidic residues" evidence="1">
    <location>
        <begin position="315"/>
        <end position="334"/>
    </location>
</feature>
<evidence type="ECO:0000256" key="1">
    <source>
        <dbReference type="SAM" id="MobiDB-lite"/>
    </source>
</evidence>
<dbReference type="CDD" id="cd08946">
    <property type="entry name" value="SDR_e"/>
    <property type="match status" value="1"/>
</dbReference>
<gene>
    <name evidence="3" type="primary">ssfS5</name>
</gene>
<dbReference type="EMBL" id="GQ409537">
    <property type="protein sequence ID" value="ADE34492.1"/>
    <property type="molecule type" value="Genomic_DNA"/>
</dbReference>
<protein>
    <submittedName>
        <fullName evidence="3">SsfS5</fullName>
    </submittedName>
</protein>
<evidence type="ECO:0000259" key="2">
    <source>
        <dbReference type="Pfam" id="PF01370"/>
    </source>
</evidence>
<dbReference type="InterPro" id="IPR050177">
    <property type="entry name" value="Lipid_A_modif_metabolic_enz"/>
</dbReference>
<name>D6MSV4_9ACTN</name>
<dbReference type="PANTHER" id="PTHR43245">
    <property type="entry name" value="BIFUNCTIONAL POLYMYXIN RESISTANCE PROTEIN ARNA"/>
    <property type="match status" value="1"/>
</dbReference>
<organism evidence="3">
    <name type="scientific">Streptomyces sp. SF2575</name>
    <dbReference type="NCBI Taxonomy" id="746675"/>
    <lineage>
        <taxon>Bacteria</taxon>
        <taxon>Bacillati</taxon>
        <taxon>Actinomycetota</taxon>
        <taxon>Actinomycetes</taxon>
        <taxon>Kitasatosporales</taxon>
        <taxon>Streptomycetaceae</taxon>
        <taxon>Streptomyces</taxon>
    </lineage>
</organism>
<dbReference type="Pfam" id="PF01370">
    <property type="entry name" value="Epimerase"/>
    <property type="match status" value="1"/>
</dbReference>
<evidence type="ECO:0000313" key="3">
    <source>
        <dbReference type="EMBL" id="ADE34492.1"/>
    </source>
</evidence>
<accession>D6MSV4</accession>
<reference evidence="3" key="1">
    <citation type="journal article" date="2009" name="J. Am. Chem. Soc.">
        <title>Biochemical analysis of the biosynthetic pathway of an anticancer tetracycline SF2575.</title>
        <authorList>
            <person name="Pickens L.B."/>
            <person name="Kim W."/>
            <person name="Wang P."/>
            <person name="Zhou H."/>
            <person name="Watanabe K."/>
            <person name="Gomi S."/>
            <person name="Tang Y."/>
        </authorList>
    </citation>
    <scope>NUCLEOTIDE SEQUENCE</scope>
    <source>
        <strain evidence="3">SF2575</strain>
    </source>
</reference>